<organism evidence="1 3">
    <name type="scientific">Halomonas elongata (strain ATCC 33173 / DSM 2581 / NBRC 15536 / NCIMB 2198 / 1H9)</name>
    <dbReference type="NCBI Taxonomy" id="768066"/>
    <lineage>
        <taxon>Bacteria</taxon>
        <taxon>Pseudomonadati</taxon>
        <taxon>Pseudomonadota</taxon>
        <taxon>Gammaproteobacteria</taxon>
        <taxon>Oceanospirillales</taxon>
        <taxon>Halomonadaceae</taxon>
        <taxon>Halomonas</taxon>
    </lineage>
</organism>
<reference evidence="1" key="2">
    <citation type="submission" date="2010-05" db="EMBL/GenBank/DDBJ databases">
        <title>Revision and reannotation of the Halomonas elongata DSM 2581(T) genome.</title>
        <authorList>
            <person name="Pfeiffer F."/>
            <person name="Bagyan I."/>
            <person name="Alfaro-Espinoza G."/>
            <person name="Zamora-Lagos M.A."/>
            <person name="Habermann B."/>
            <person name="Oesterhelt D."/>
            <person name="Kunte H.J."/>
        </authorList>
    </citation>
    <scope>NUCLEOTIDE SEQUENCE</scope>
    <source>
        <strain evidence="1">Type strain: DSM 2581</strain>
    </source>
</reference>
<reference evidence="3" key="3">
    <citation type="journal article" date="2011" name="Environ. Microbiol.">
        <title>A blueprint of ectoine metabolism from the genome of the industrial producer Halomonas elongata DSM 2581(T).</title>
        <authorList>
            <person name="Schwibbert K."/>
            <person name="Marin-Sanguino A."/>
            <person name="Bagyan I."/>
            <person name="Heidrich G."/>
            <person name="Lentzen G."/>
            <person name="Seitz H."/>
            <person name="Rampp M."/>
            <person name="Schuster S.C."/>
            <person name="Klenk H.P."/>
            <person name="Pfeiffer F."/>
            <person name="Oesterhelt D."/>
            <person name="Kunte H.J."/>
        </authorList>
    </citation>
    <scope>NUCLEOTIDE SEQUENCE [LARGE SCALE GENOMIC DNA]</scope>
    <source>
        <strain evidence="3">ATCC 33173 / DSM 2581 / NBRC 15536 / NCIMB 2198 / 1H9</strain>
    </source>
</reference>
<sequence length="108" mass="12332">MLADTLRQTHFPYCMQRQGDGRYVITNRNYKPLGFMTGQFVSYEDHPISVSVKNLTPEVASQLDHRGRDNLDAIYLYGDGNNPELGNAEAQAYFERLGILMSLEIEED</sequence>
<accession>E1VAY1</accession>
<name>E1VAY1_HALED</name>
<dbReference type="EMBL" id="FN869568">
    <property type="protein sequence ID" value="CBV44080.1"/>
    <property type="molecule type" value="Genomic_DNA"/>
</dbReference>
<evidence type="ECO:0000313" key="3">
    <source>
        <dbReference type="Proteomes" id="UP000008707"/>
    </source>
</evidence>
<gene>
    <name evidence="1" type="ordered locus">HELO_4196</name>
    <name evidence="2" type="ORF">SR933_15750</name>
</gene>
<dbReference type="Proteomes" id="UP000008707">
    <property type="component" value="Chromosome"/>
</dbReference>
<dbReference type="AlphaFoldDB" id="E1VAY1"/>
<protein>
    <submittedName>
        <fullName evidence="1">Uncharacterized protein</fullName>
    </submittedName>
</protein>
<proteinExistence type="predicted"/>
<dbReference type="Proteomes" id="UP001322512">
    <property type="component" value="Chromosome"/>
</dbReference>
<evidence type="ECO:0000313" key="1">
    <source>
        <dbReference type="EMBL" id="CBV44080.1"/>
    </source>
</evidence>
<reference evidence="2 4" key="4">
    <citation type="submission" date="2023-11" db="EMBL/GenBank/DDBJ databases">
        <title>MicrobeMod: A computational toolkit for identifying prokaryotic methylation and restriction-modification with nanopore sequencing.</title>
        <authorList>
            <person name="Crits-Christoph A."/>
            <person name="Kang S.C."/>
            <person name="Lee H."/>
            <person name="Ostrov N."/>
        </authorList>
    </citation>
    <scope>NUCLEOTIDE SEQUENCE [LARGE SCALE GENOMIC DNA]</scope>
    <source>
        <strain evidence="2 4">ATCC 33173</strain>
    </source>
</reference>
<dbReference type="KEGG" id="hel:HELO_4196"/>
<evidence type="ECO:0000313" key="4">
    <source>
        <dbReference type="Proteomes" id="UP001322512"/>
    </source>
</evidence>
<dbReference type="GeneID" id="91011637"/>
<dbReference type="HOGENOM" id="CLU_2025229_0_0_6"/>
<dbReference type="eggNOG" id="ENOG50335WK">
    <property type="taxonomic scope" value="Bacteria"/>
</dbReference>
<evidence type="ECO:0000313" key="2">
    <source>
        <dbReference type="EMBL" id="WPU46683.1"/>
    </source>
</evidence>
<dbReference type="EMBL" id="CP139472">
    <property type="protein sequence ID" value="WPU46683.1"/>
    <property type="molecule type" value="Genomic_DNA"/>
</dbReference>
<dbReference type="RefSeq" id="WP_013333950.1">
    <property type="nucleotide sequence ID" value="NC_014532.2"/>
</dbReference>
<reference evidence="1" key="1">
    <citation type="journal article" date="2010" name="Environ. Microbiol.">
        <title>A blueprint of ectoine metabolism from the genome of the industrial producer Halomonas elongata DSM 2581(T).</title>
        <authorList>
            <person name="Schwibbert K."/>
            <person name="Marin-Sanguino A."/>
            <person name="Bagyan I."/>
            <person name="Heidrich G."/>
            <person name="Lentzen G."/>
            <person name="Seitz H."/>
            <person name="Rampp M."/>
            <person name="Schuster S.C."/>
            <person name="Klenk H.P."/>
            <person name="Pfeiffer F."/>
            <person name="Oesterhelt D."/>
            <person name="Kunte H.J."/>
        </authorList>
    </citation>
    <scope>NUCLEOTIDE SEQUENCE</scope>
    <source>
        <strain evidence="1">Type strain: DSM 2581</strain>
    </source>
</reference>
<dbReference type="OrthoDB" id="7026240at2"/>
<keyword evidence="4" id="KW-1185">Reference proteome</keyword>